<proteinExistence type="predicted"/>
<keyword evidence="3" id="KW-1185">Reference proteome</keyword>
<evidence type="ECO:0000256" key="1">
    <source>
        <dbReference type="SAM" id="MobiDB-lite"/>
    </source>
</evidence>
<dbReference type="EMBL" id="JASCZI010181858">
    <property type="protein sequence ID" value="MED6186136.1"/>
    <property type="molecule type" value="Genomic_DNA"/>
</dbReference>
<accession>A0ABU6WJS9</accession>
<sequence>MKPWQHDEGKVWPFRWVSRRRKIAVLSGLTKEQGEGVNFHRELAREGFEKGKVGQPVVGWQQGMGLCQMWKKAIAQHTHPWCLVLSSRCSISSGGGLVPLKRLCGEVVVITDMLSCCMEKLLQHIKGRVLLRIGFKREVAAGCMDSDSKRVAWDHNVESVGHALCYQGNLLAEVGGWQKGGVVADLCQLVLDANAHQKGEGGHLVDRNQVNPCTKQNGNN</sequence>
<reference evidence="2 3" key="1">
    <citation type="journal article" date="2023" name="Plants (Basel)">
        <title>Bridging the Gap: Combining Genomics and Transcriptomics Approaches to Understand Stylosanthes scabra, an Orphan Legume from the Brazilian Caatinga.</title>
        <authorList>
            <person name="Ferreira-Neto J.R.C."/>
            <person name="da Silva M.D."/>
            <person name="Binneck E."/>
            <person name="de Melo N.F."/>
            <person name="da Silva R.H."/>
            <person name="de Melo A.L.T.M."/>
            <person name="Pandolfi V."/>
            <person name="Bustamante F.O."/>
            <person name="Brasileiro-Vidal A.C."/>
            <person name="Benko-Iseppon A.M."/>
        </authorList>
    </citation>
    <scope>NUCLEOTIDE SEQUENCE [LARGE SCALE GENOMIC DNA]</scope>
    <source>
        <tissue evidence="2">Leaves</tissue>
    </source>
</reference>
<evidence type="ECO:0000313" key="2">
    <source>
        <dbReference type="EMBL" id="MED6186136.1"/>
    </source>
</evidence>
<feature type="region of interest" description="Disordered" evidence="1">
    <location>
        <begin position="199"/>
        <end position="220"/>
    </location>
</feature>
<dbReference type="Proteomes" id="UP001341840">
    <property type="component" value="Unassembled WGS sequence"/>
</dbReference>
<name>A0ABU6WJS9_9FABA</name>
<protein>
    <submittedName>
        <fullName evidence="2">Uncharacterized protein</fullName>
    </submittedName>
</protein>
<evidence type="ECO:0000313" key="3">
    <source>
        <dbReference type="Proteomes" id="UP001341840"/>
    </source>
</evidence>
<gene>
    <name evidence="2" type="ORF">PIB30_063922</name>
</gene>
<organism evidence="2 3">
    <name type="scientific">Stylosanthes scabra</name>
    <dbReference type="NCBI Taxonomy" id="79078"/>
    <lineage>
        <taxon>Eukaryota</taxon>
        <taxon>Viridiplantae</taxon>
        <taxon>Streptophyta</taxon>
        <taxon>Embryophyta</taxon>
        <taxon>Tracheophyta</taxon>
        <taxon>Spermatophyta</taxon>
        <taxon>Magnoliopsida</taxon>
        <taxon>eudicotyledons</taxon>
        <taxon>Gunneridae</taxon>
        <taxon>Pentapetalae</taxon>
        <taxon>rosids</taxon>
        <taxon>fabids</taxon>
        <taxon>Fabales</taxon>
        <taxon>Fabaceae</taxon>
        <taxon>Papilionoideae</taxon>
        <taxon>50 kb inversion clade</taxon>
        <taxon>dalbergioids sensu lato</taxon>
        <taxon>Dalbergieae</taxon>
        <taxon>Pterocarpus clade</taxon>
        <taxon>Stylosanthes</taxon>
    </lineage>
</organism>
<feature type="compositionally biased region" description="Polar residues" evidence="1">
    <location>
        <begin position="208"/>
        <end position="220"/>
    </location>
</feature>
<comment type="caution">
    <text evidence="2">The sequence shown here is derived from an EMBL/GenBank/DDBJ whole genome shotgun (WGS) entry which is preliminary data.</text>
</comment>